<dbReference type="GO" id="GO:0003677">
    <property type="term" value="F:DNA binding"/>
    <property type="evidence" value="ECO:0007669"/>
    <property type="project" value="InterPro"/>
</dbReference>
<dbReference type="RefSeq" id="WP_004582927.1">
    <property type="nucleotide sequence ID" value="NZ_AP028878.1"/>
</dbReference>
<comment type="caution">
    <text evidence="2">The sequence shown here is derived from an EMBL/GenBank/DDBJ whole genome shotgun (WGS) entry which is preliminary data.</text>
</comment>
<dbReference type="Proteomes" id="UP000013165">
    <property type="component" value="Unassembled WGS sequence"/>
</dbReference>
<evidence type="ECO:0000259" key="1">
    <source>
        <dbReference type="Pfam" id="PF04218"/>
    </source>
</evidence>
<evidence type="ECO:0000313" key="3">
    <source>
        <dbReference type="Proteomes" id="UP000013165"/>
    </source>
</evidence>
<dbReference type="InterPro" id="IPR007889">
    <property type="entry name" value="HTH_Psq"/>
</dbReference>
<dbReference type="EMBL" id="APLQ01000009">
    <property type="protein sequence ID" value="ENO16920.1"/>
    <property type="molecule type" value="Genomic_DNA"/>
</dbReference>
<dbReference type="InterPro" id="IPR013324">
    <property type="entry name" value="RNA_pol_sigma_r3/r4-like"/>
</dbReference>
<evidence type="ECO:0000313" key="2">
    <source>
        <dbReference type="EMBL" id="ENO16920.1"/>
    </source>
</evidence>
<reference evidence="2 3" key="1">
    <citation type="journal article" date="2013" name="Genome Announc.">
        <title>Genome Sequence of the Polycyclic Aromatic Hydrocarbon-Degrading Bacterium Strain Marinobacter nanhaiticus D15-8WT.</title>
        <authorList>
            <person name="Cui Z."/>
            <person name="Gao W."/>
            <person name="Li Q."/>
            <person name="Xu G."/>
            <person name="Zheng L."/>
        </authorList>
    </citation>
    <scope>NUCLEOTIDE SEQUENCE [LARGE SCALE GENOMIC DNA]</scope>
    <source>
        <strain evidence="2 3">D15-8W</strain>
    </source>
</reference>
<feature type="domain" description="HTH psq-type" evidence="1">
    <location>
        <begin position="57"/>
        <end position="106"/>
    </location>
</feature>
<dbReference type="PATRIC" id="fig|626887.3.peg.358"/>
<dbReference type="Pfam" id="PF04218">
    <property type="entry name" value="CENP-B_N"/>
    <property type="match status" value="1"/>
</dbReference>
<protein>
    <recommendedName>
        <fullName evidence="1">HTH psq-type domain-containing protein</fullName>
    </recommendedName>
</protein>
<dbReference type="SUPFAM" id="SSF88659">
    <property type="entry name" value="Sigma3 and sigma4 domains of RNA polymerase sigma factors"/>
    <property type="match status" value="1"/>
</dbReference>
<dbReference type="AlphaFoldDB" id="N6W300"/>
<accession>N6W300</accession>
<keyword evidence="3" id="KW-1185">Reference proteome</keyword>
<gene>
    <name evidence="2" type="ORF">J057_01910</name>
</gene>
<name>N6W300_9GAMM</name>
<organism evidence="2 3">
    <name type="scientific">Marinobacter nanhaiticus D15-8W</name>
    <dbReference type="NCBI Taxonomy" id="626887"/>
    <lineage>
        <taxon>Bacteria</taxon>
        <taxon>Pseudomonadati</taxon>
        <taxon>Pseudomonadota</taxon>
        <taxon>Gammaproteobacteria</taxon>
        <taxon>Pseudomonadales</taxon>
        <taxon>Marinobacteraceae</taxon>
        <taxon>Marinobacter</taxon>
    </lineage>
</organism>
<sequence length="124" mass="14783">MKSNNYIKRQVQKAIMTDLEARHKWQRYVSERTNTAIAERFGVSYGTVYLIQTKATRKLTPYQKLQVIRMREEYWKGKEVLKLYSNKAIARRYGVCEVTVKRYHAKRFDPLPMSYEDHMSRAAA</sequence>
<proteinExistence type="predicted"/>
<dbReference type="STRING" id="626887.J057_01910"/>
<dbReference type="HOGENOM" id="CLU_2001147_0_0_6"/>